<sequence length="1002" mass="112944">MTYSRINRITGWAVFAIAAVVYLSTMEATVSFWDCGEFIASCFGVQIPHPPGAPLFVLLGRLFIILSGSNPQTAAIAVNAMSALASAFTILFLFWTITHFARKMSDNIPAVMAAGVVGALAYTFSDSFWYSAVEGEVYALSSLFTAVVFWAVLKWEEQAANARADKWLVLIFFLIGLSIGVHLLNLLVIPAIVMVYYFKRYKPTAMGTVMAFIVGCALTGFVQVVMIQTTIKAAGKMDIWFVNDLGLPFFSGFAFFFLGIAASLVFTIRYAKRRGYYQLSLVCWSMAFLLLGYSTYLTTMIRSNADPAVDMFNVDNPVSLAGYLGREQYNDWPILFGPDFTEEAPRIANGENYSKGDKAYLPAGTVYKYDWKNAPGAHLFPRIWDAANDRNQKAVYQRFAGVDDQTTPTMADNIRYFTNYQAGWMYFRYFMWNFAGRQNDLQGLGNAADSNWVSGIPVVDNARLGDQEKLPDSIHDNNKAYNRLFFLPLVLGIAGLIWQYRRSRRDWLVNGLLFFFTGLAIVIYLNQSGYQPRERDYAYVGSFYAFTIWIGLGVLAALKGAERLSAKPVLRYATLLACLAVPAWMAVQEWDDHDRHDKTLARDLARNYLESCPPNALLISAEDNDTYMLWYLQNVEGVRRDVRVVVNTIFASDWYTDQLRYKIYDSAPFDLLFTKEQFRGNKRDVAYFLDLPGFDKNTYHDLDQILTNVAGSDDPQYSRQTEQGQVINLMPVRKLSVPVDEQVVRANGTVHQQDKVLPSLAIDIAPDKQYLLKNELALLGIIARNHWNRPICFTNTSDVEALGLGRYMRQEGMTWQLVPVEAPGVDLDKSYQLVMKSFAYGGIDKAGTYLDEDNRRRLQLLQLAHARIATGLVNAGRINEARAVLQHFDQQVKTTSFTYGMASSRGNQHNGLSLEFLRACYAAGDKPLAEKVAASLGKDLNQQMIYYQSLSADVVPEEQLAEQAWLLIQGKPGYLSDRQLDFAMDIVTTFQVKHQLEALRTL</sequence>
<comment type="caution">
    <text evidence="2">The sequence shown here is derived from an EMBL/GenBank/DDBJ whole genome shotgun (WGS) entry which is preliminary data.</text>
</comment>
<feature type="transmembrane region" description="Helical" evidence="1">
    <location>
        <begin position="275"/>
        <end position="296"/>
    </location>
</feature>
<feature type="transmembrane region" description="Helical" evidence="1">
    <location>
        <begin position="53"/>
        <end position="69"/>
    </location>
</feature>
<dbReference type="RefSeq" id="WP_046369275.1">
    <property type="nucleotide sequence ID" value="NZ_BBWV01000002.1"/>
</dbReference>
<feature type="transmembrane region" description="Helical" evidence="1">
    <location>
        <begin position="137"/>
        <end position="155"/>
    </location>
</feature>
<feature type="transmembrane region" description="Helical" evidence="1">
    <location>
        <begin position="480"/>
        <end position="500"/>
    </location>
</feature>
<feature type="transmembrane region" description="Helical" evidence="1">
    <location>
        <begin position="107"/>
        <end position="125"/>
    </location>
</feature>
<gene>
    <name evidence="2" type="ORF">FPE01S_02_04970</name>
</gene>
<feature type="transmembrane region" description="Helical" evidence="1">
    <location>
        <begin position="507"/>
        <end position="525"/>
    </location>
</feature>
<dbReference type="Pfam" id="PF11028">
    <property type="entry name" value="TMEM260-like"/>
    <property type="match status" value="1"/>
</dbReference>
<keyword evidence="1" id="KW-0812">Transmembrane</keyword>
<feature type="transmembrane region" description="Helical" evidence="1">
    <location>
        <begin position="76"/>
        <end position="95"/>
    </location>
</feature>
<protein>
    <recommendedName>
        <fullName evidence="4">DUF2723 domain-containing protein</fullName>
    </recommendedName>
</protein>
<evidence type="ECO:0000256" key="1">
    <source>
        <dbReference type="SAM" id="Phobius"/>
    </source>
</evidence>
<feature type="transmembrane region" description="Helical" evidence="1">
    <location>
        <begin position="167"/>
        <end position="197"/>
    </location>
</feature>
<dbReference type="InterPro" id="IPR021280">
    <property type="entry name" value="TMEM260-like"/>
</dbReference>
<accession>A0A0E9N074</accession>
<dbReference type="OrthoDB" id="9807602at2"/>
<evidence type="ECO:0000313" key="2">
    <source>
        <dbReference type="EMBL" id="GAO43392.1"/>
    </source>
</evidence>
<dbReference type="PANTHER" id="PTHR16214:SF3">
    <property type="entry name" value="TRANSMEMBRANE PROTEIN 260"/>
    <property type="match status" value="1"/>
</dbReference>
<evidence type="ECO:0000313" key="3">
    <source>
        <dbReference type="Proteomes" id="UP000033121"/>
    </source>
</evidence>
<feature type="transmembrane region" description="Helical" evidence="1">
    <location>
        <begin position="209"/>
        <end position="227"/>
    </location>
</feature>
<feature type="transmembrane region" description="Helical" evidence="1">
    <location>
        <begin position="569"/>
        <end position="587"/>
    </location>
</feature>
<dbReference type="Proteomes" id="UP000033121">
    <property type="component" value="Unassembled WGS sequence"/>
</dbReference>
<keyword evidence="1" id="KW-1133">Transmembrane helix</keyword>
<dbReference type="PANTHER" id="PTHR16214">
    <property type="entry name" value="TRANSMEMBRANE PROTEIN 260"/>
    <property type="match status" value="1"/>
</dbReference>
<proteinExistence type="predicted"/>
<organism evidence="2 3">
    <name type="scientific">Flavihumibacter petaseus NBRC 106054</name>
    <dbReference type="NCBI Taxonomy" id="1220578"/>
    <lineage>
        <taxon>Bacteria</taxon>
        <taxon>Pseudomonadati</taxon>
        <taxon>Bacteroidota</taxon>
        <taxon>Chitinophagia</taxon>
        <taxon>Chitinophagales</taxon>
        <taxon>Chitinophagaceae</taxon>
        <taxon>Flavihumibacter</taxon>
    </lineage>
</organism>
<keyword evidence="3" id="KW-1185">Reference proteome</keyword>
<feature type="transmembrane region" description="Helical" evidence="1">
    <location>
        <begin position="537"/>
        <end position="557"/>
    </location>
</feature>
<dbReference type="InterPro" id="IPR052724">
    <property type="entry name" value="GT117_domain-containing"/>
</dbReference>
<evidence type="ECO:0008006" key="4">
    <source>
        <dbReference type="Google" id="ProtNLM"/>
    </source>
</evidence>
<keyword evidence="1" id="KW-0472">Membrane</keyword>
<feature type="transmembrane region" description="Helical" evidence="1">
    <location>
        <begin position="247"/>
        <end position="268"/>
    </location>
</feature>
<name>A0A0E9N074_9BACT</name>
<dbReference type="AlphaFoldDB" id="A0A0E9N074"/>
<dbReference type="EMBL" id="BBWV01000002">
    <property type="protein sequence ID" value="GAO43392.1"/>
    <property type="molecule type" value="Genomic_DNA"/>
</dbReference>
<feature type="transmembrane region" description="Helical" evidence="1">
    <location>
        <begin position="12"/>
        <end position="33"/>
    </location>
</feature>
<reference evidence="2 3" key="1">
    <citation type="submission" date="2015-04" db="EMBL/GenBank/DDBJ databases">
        <title>Whole genome shotgun sequence of Flavihumibacter petaseus NBRC 106054.</title>
        <authorList>
            <person name="Miyazawa S."/>
            <person name="Hosoyama A."/>
            <person name="Hashimoto M."/>
            <person name="Noguchi M."/>
            <person name="Tsuchikane K."/>
            <person name="Ohji S."/>
            <person name="Yamazoe A."/>
            <person name="Ichikawa N."/>
            <person name="Kimura A."/>
            <person name="Fujita N."/>
        </authorList>
    </citation>
    <scope>NUCLEOTIDE SEQUENCE [LARGE SCALE GENOMIC DNA]</scope>
    <source>
        <strain evidence="2 3">NBRC 106054</strain>
    </source>
</reference>
<dbReference type="STRING" id="1220578.FPE01S_02_04970"/>